<organism evidence="2 3">
    <name type="scientific">Lysinibacillus agricola</name>
    <dbReference type="NCBI Taxonomy" id="2590012"/>
    <lineage>
        <taxon>Bacteria</taxon>
        <taxon>Bacillati</taxon>
        <taxon>Bacillota</taxon>
        <taxon>Bacilli</taxon>
        <taxon>Bacillales</taxon>
        <taxon>Bacillaceae</taxon>
        <taxon>Lysinibacillus</taxon>
    </lineage>
</organism>
<dbReference type="SMART" id="SM00513">
    <property type="entry name" value="SAP"/>
    <property type="match status" value="1"/>
</dbReference>
<sequence length="373" mass="43711">MGIFDFFKPKKATPIIKENNHINNESINLPEPELTVRINNDFATEINPIYTKKLPNNLLPGEIIMLYWASNHIADSDYPGYFKYEYGIDSKISLNTLLNEKYIRDSNNLEKIYLLKNTQLKDILRNNSLKVSGNKKELIERITSNLEINNILELNKINSLSVTEKGQNTLQEYDYIIYAHKNDTKDGTFNPASVLKFVNKIGYVPNNLDIFWSIVQNKEQTALLKNDLIDLRSSWLRMAEQLYKEQRYDEALSMYQNIFIIDLSGMDRDKYINPPSLIFLAPHIVNRISELADFFGFNKEKHYYSFLFSWQSTISLLPFHYLDKDECFKIMDFAINGGSEEEIRKLLKIKFEEIDADLLLKKYGVKYPRYIPD</sequence>
<dbReference type="RefSeq" id="WP_053592552.1">
    <property type="nucleotide sequence ID" value="NZ_CP067341.1"/>
</dbReference>
<accession>A0ABX7ALY2</accession>
<feature type="domain" description="SAP" evidence="1">
    <location>
        <begin position="112"/>
        <end position="146"/>
    </location>
</feature>
<dbReference type="PROSITE" id="PS50800">
    <property type="entry name" value="SAP"/>
    <property type="match status" value="1"/>
</dbReference>
<reference evidence="2 3" key="1">
    <citation type="submission" date="2020-01" db="EMBL/GenBank/DDBJ databases">
        <authorList>
            <person name="Liu G."/>
            <person name="Liu B."/>
        </authorList>
    </citation>
    <scope>NUCLEOTIDE SEQUENCE [LARGE SCALE GENOMIC DNA]</scope>
    <source>
        <strain evidence="2 3">FJAT-51161</strain>
    </source>
</reference>
<evidence type="ECO:0000259" key="1">
    <source>
        <dbReference type="PROSITE" id="PS50800"/>
    </source>
</evidence>
<dbReference type="EMBL" id="CP067341">
    <property type="protein sequence ID" value="QQP10466.1"/>
    <property type="molecule type" value="Genomic_DNA"/>
</dbReference>
<dbReference type="InterPro" id="IPR036361">
    <property type="entry name" value="SAP_dom_sf"/>
</dbReference>
<proteinExistence type="predicted"/>
<keyword evidence="3" id="KW-1185">Reference proteome</keyword>
<dbReference type="Gene3D" id="1.10.720.30">
    <property type="entry name" value="SAP domain"/>
    <property type="match status" value="1"/>
</dbReference>
<evidence type="ECO:0000313" key="2">
    <source>
        <dbReference type="EMBL" id="QQP10466.1"/>
    </source>
</evidence>
<name>A0ABX7ALY2_9BACI</name>
<protein>
    <submittedName>
        <fullName evidence="2">SAP domain-containing protein</fullName>
    </submittedName>
</protein>
<gene>
    <name evidence="2" type="ORF">FJQ98_14330</name>
</gene>
<dbReference type="InterPro" id="IPR003034">
    <property type="entry name" value="SAP_dom"/>
</dbReference>
<evidence type="ECO:0000313" key="3">
    <source>
        <dbReference type="Proteomes" id="UP000596049"/>
    </source>
</evidence>
<dbReference type="Proteomes" id="UP000596049">
    <property type="component" value="Chromosome"/>
</dbReference>
<dbReference type="SUPFAM" id="SSF68906">
    <property type="entry name" value="SAP domain"/>
    <property type="match status" value="1"/>
</dbReference>
<dbReference type="Pfam" id="PF02037">
    <property type="entry name" value="SAP"/>
    <property type="match status" value="1"/>
</dbReference>